<dbReference type="PROSITE" id="PS51257">
    <property type="entry name" value="PROKAR_LIPOPROTEIN"/>
    <property type="match status" value="1"/>
</dbReference>
<sequence length="286" mass="32528">MNKICILLLLIVLQGCAQKPYYGDLTYLGKLPPKLSEISGIVSLDGETIWAIEDNGNKDDIYKVNLKAKITKKFDVKDIKNNDWEDLAKDNLGNLYIGDFGNNFNDRKNLCIYILPNPEKEKGNKIEAEKISFHYPEQTKFPPKKSKLMFDCEAFFYKNDFLYLITKNRTRPYTGKAFVYKIPAKKGSHTAELVGEITTCIDQQFCSVTGADISPDGKTVVLLGSGFIWAFTDFPSDDFTKGTLRTIDVFHRTQQESICFLDNTTVLIADEQSKTKGRNLYSYKIN</sequence>
<keyword evidence="2" id="KW-1185">Reference proteome</keyword>
<organism evidence="1 2">
    <name type="scientific">Flagellimonas eckloniae</name>
    <dbReference type="NCBI Taxonomy" id="346185"/>
    <lineage>
        <taxon>Bacteria</taxon>
        <taxon>Pseudomonadati</taxon>
        <taxon>Bacteroidota</taxon>
        <taxon>Flavobacteriia</taxon>
        <taxon>Flavobacteriales</taxon>
        <taxon>Flavobacteriaceae</taxon>
        <taxon>Flagellimonas</taxon>
    </lineage>
</organism>
<gene>
    <name evidence="1" type="ORF">AAY42_14645</name>
</gene>
<dbReference type="PATRIC" id="fig|1547436.3.peg.3022"/>
<dbReference type="AlphaFoldDB" id="A0A0Q0XPI4"/>
<dbReference type="RefSeq" id="WP_055396536.1">
    <property type="nucleotide sequence ID" value="NZ_LCTZ01000002.1"/>
</dbReference>
<dbReference type="EMBL" id="LCTZ01000002">
    <property type="protein sequence ID" value="KQC30994.1"/>
    <property type="molecule type" value="Genomic_DNA"/>
</dbReference>
<reference evidence="1 2" key="1">
    <citation type="submission" date="2015-04" db="EMBL/GenBank/DDBJ databases">
        <title>Complete genome of flavobacterium.</title>
        <authorList>
            <person name="Kwon Y.M."/>
            <person name="Kim S.-J."/>
        </authorList>
    </citation>
    <scope>NUCLEOTIDE SEQUENCE [LARGE SCALE GENOMIC DNA]</scope>
    <source>
        <strain evidence="1 2">DK169</strain>
    </source>
</reference>
<proteinExistence type="predicted"/>
<name>A0A0Q0XPI4_9FLAO</name>
<dbReference type="SUPFAM" id="SSF101898">
    <property type="entry name" value="NHL repeat"/>
    <property type="match status" value="1"/>
</dbReference>
<evidence type="ECO:0000313" key="1">
    <source>
        <dbReference type="EMBL" id="KQC30994.1"/>
    </source>
</evidence>
<comment type="caution">
    <text evidence="1">The sequence shown here is derived from an EMBL/GenBank/DDBJ whole genome shotgun (WGS) entry which is preliminary data.</text>
</comment>
<evidence type="ECO:0008006" key="3">
    <source>
        <dbReference type="Google" id="ProtNLM"/>
    </source>
</evidence>
<evidence type="ECO:0000313" key="2">
    <source>
        <dbReference type="Proteomes" id="UP000050827"/>
    </source>
</evidence>
<protein>
    <recommendedName>
        <fullName evidence="3">SdiA-regulated family protein</fullName>
    </recommendedName>
</protein>
<accession>A0A0Q0XPI4</accession>
<dbReference type="STRING" id="346185.AAY42_14645"/>
<dbReference type="Proteomes" id="UP000050827">
    <property type="component" value="Unassembled WGS sequence"/>
</dbReference>